<dbReference type="AlphaFoldDB" id="A0A1G7TH42"/>
<dbReference type="EMBL" id="FNCQ01000003">
    <property type="protein sequence ID" value="SDG34656.1"/>
    <property type="molecule type" value="Genomic_DNA"/>
</dbReference>
<dbReference type="InterPro" id="IPR000600">
    <property type="entry name" value="ROK"/>
</dbReference>
<keyword evidence="3" id="KW-1185">Reference proteome</keyword>
<name>A0A1G7TH42_9BACT</name>
<evidence type="ECO:0000313" key="2">
    <source>
        <dbReference type="EMBL" id="SDG34656.1"/>
    </source>
</evidence>
<dbReference type="PANTHER" id="PTHR18964:SF149">
    <property type="entry name" value="BIFUNCTIONAL UDP-N-ACETYLGLUCOSAMINE 2-EPIMERASE_N-ACETYLMANNOSAMINE KINASE"/>
    <property type="match status" value="1"/>
</dbReference>
<dbReference type="Pfam" id="PF00480">
    <property type="entry name" value="ROK"/>
    <property type="match status" value="1"/>
</dbReference>
<gene>
    <name evidence="2" type="ORF">SAMN04487901_1039</name>
</gene>
<dbReference type="PANTHER" id="PTHR18964">
    <property type="entry name" value="ROK (REPRESSOR, ORF, KINASE) FAMILY"/>
    <property type="match status" value="1"/>
</dbReference>
<organism evidence="2 3">
    <name type="scientific">Prevotella communis</name>
    <dbReference type="NCBI Taxonomy" id="2913614"/>
    <lineage>
        <taxon>Bacteria</taxon>
        <taxon>Pseudomonadati</taxon>
        <taxon>Bacteroidota</taxon>
        <taxon>Bacteroidia</taxon>
        <taxon>Bacteroidales</taxon>
        <taxon>Prevotellaceae</taxon>
        <taxon>Prevotella</taxon>
    </lineage>
</organism>
<comment type="similarity">
    <text evidence="1">Belongs to the ROK (NagC/XylR) family.</text>
</comment>
<accession>A0A1G7TH42</accession>
<dbReference type="STRING" id="645274.SAMN04487901_1039"/>
<reference evidence="3" key="1">
    <citation type="submission" date="2016-10" db="EMBL/GenBank/DDBJ databases">
        <authorList>
            <person name="Varghese N."/>
            <person name="Submissions S."/>
        </authorList>
    </citation>
    <scope>NUCLEOTIDE SEQUENCE [LARGE SCALE GENOMIC DNA]</scope>
    <source>
        <strain evidence="3">BP1-148</strain>
    </source>
</reference>
<dbReference type="GO" id="GO:0016301">
    <property type="term" value="F:kinase activity"/>
    <property type="evidence" value="ECO:0007669"/>
    <property type="project" value="UniProtKB-KW"/>
</dbReference>
<evidence type="ECO:0000313" key="3">
    <source>
        <dbReference type="Proteomes" id="UP000198779"/>
    </source>
</evidence>
<dbReference type="Proteomes" id="UP000198779">
    <property type="component" value="Unassembled WGS sequence"/>
</dbReference>
<dbReference type="Gene3D" id="3.30.420.40">
    <property type="match status" value="2"/>
</dbReference>
<proteinExistence type="inferred from homology"/>
<keyword evidence="2" id="KW-0808">Transferase</keyword>
<keyword evidence="2" id="KW-0418">Kinase</keyword>
<dbReference type="InterPro" id="IPR043129">
    <property type="entry name" value="ATPase_NBD"/>
</dbReference>
<protein>
    <submittedName>
        <fullName evidence="2">Glucokinase</fullName>
    </submittedName>
</protein>
<evidence type="ECO:0000256" key="1">
    <source>
        <dbReference type="ARBA" id="ARBA00006479"/>
    </source>
</evidence>
<dbReference type="RefSeq" id="WP_091814808.1">
    <property type="nucleotide sequence ID" value="NZ_CP091790.1"/>
</dbReference>
<dbReference type="SUPFAM" id="SSF53067">
    <property type="entry name" value="Actin-like ATPase domain"/>
    <property type="match status" value="1"/>
</dbReference>
<sequence>MIQRTVKTRVVGIGLSIDETVYAIVDVRGNIIAKDTFATTDFVNVNDFVTYLSEKVVEMIENNGGYECIRSVGVSSPSANFLTGCIENAPNLPWKGQIPLAAMLQDRLGLAVALGNDAHVRALGEYVFGSAHGMKDFIVVNLGHGVGSCIFTKGKAHLGSEGFAGEIGHSCIEHNGRLCGCGNHGCLEAYVGAKGILQTAQEILDSDPRPSLMRDRRDMTPADITAFADEGDVLAQEVYRRAGHQLGIGLANYASILNPEGIILAGGISHAGHWLLDAVNDSFEEHVFHNVRGKVKLLSSNLDQGERDVLGASALAWDVKEYSLFV</sequence>